<accession>A0A0F8ZYQ5</accession>
<dbReference type="AlphaFoldDB" id="A0A0F8ZYQ5"/>
<dbReference type="InterPro" id="IPR010985">
    <property type="entry name" value="Ribbon_hlx_hlx"/>
</dbReference>
<name>A0A0F8ZYQ5_9ZZZZ</name>
<proteinExistence type="predicted"/>
<dbReference type="GO" id="GO:0006355">
    <property type="term" value="P:regulation of DNA-templated transcription"/>
    <property type="evidence" value="ECO:0007669"/>
    <property type="project" value="InterPro"/>
</dbReference>
<evidence type="ECO:0000313" key="2">
    <source>
        <dbReference type="EMBL" id="KKK99102.1"/>
    </source>
</evidence>
<reference evidence="2" key="1">
    <citation type="journal article" date="2015" name="Nature">
        <title>Complex archaea that bridge the gap between prokaryotes and eukaryotes.</title>
        <authorList>
            <person name="Spang A."/>
            <person name="Saw J.H."/>
            <person name="Jorgensen S.L."/>
            <person name="Zaremba-Niedzwiedzka K."/>
            <person name="Martijn J."/>
            <person name="Lind A.E."/>
            <person name="van Eijk R."/>
            <person name="Schleper C."/>
            <person name="Guy L."/>
            <person name="Ettema T.J."/>
        </authorList>
    </citation>
    <scope>NUCLEOTIDE SEQUENCE</scope>
</reference>
<feature type="non-terminal residue" evidence="2">
    <location>
        <position position="1"/>
    </location>
</feature>
<gene>
    <name evidence="2" type="ORF">LCGC14_2636080</name>
</gene>
<comment type="caution">
    <text evidence="2">The sequence shown here is derived from an EMBL/GenBank/DDBJ whole genome shotgun (WGS) entry which is preliminary data.</text>
</comment>
<dbReference type="InterPro" id="IPR013321">
    <property type="entry name" value="Arc_rbn_hlx_hlx"/>
</dbReference>
<protein>
    <recommendedName>
        <fullName evidence="1">Ribbon-helix-helix protein CopG domain-containing protein</fullName>
    </recommendedName>
</protein>
<organism evidence="2">
    <name type="scientific">marine sediment metagenome</name>
    <dbReference type="NCBI Taxonomy" id="412755"/>
    <lineage>
        <taxon>unclassified sequences</taxon>
        <taxon>metagenomes</taxon>
        <taxon>ecological metagenomes</taxon>
    </lineage>
</organism>
<feature type="domain" description="Ribbon-helix-helix protein CopG" evidence="1">
    <location>
        <begin position="6"/>
        <end position="39"/>
    </location>
</feature>
<sequence length="54" mass="6246">NMTNIITLSIDNEIIDKLDNIRKSSNISRSKLIRDVLRNFCNDGKLIKKVLDDE</sequence>
<dbReference type="InterPro" id="IPR002145">
    <property type="entry name" value="CopG"/>
</dbReference>
<dbReference type="EMBL" id="LAZR01045338">
    <property type="protein sequence ID" value="KKK99102.1"/>
    <property type="molecule type" value="Genomic_DNA"/>
</dbReference>
<evidence type="ECO:0000259" key="1">
    <source>
        <dbReference type="Pfam" id="PF01402"/>
    </source>
</evidence>
<dbReference type="Gene3D" id="1.10.1220.10">
    <property type="entry name" value="Met repressor-like"/>
    <property type="match status" value="1"/>
</dbReference>
<dbReference type="Pfam" id="PF01402">
    <property type="entry name" value="RHH_1"/>
    <property type="match status" value="1"/>
</dbReference>
<dbReference type="SUPFAM" id="SSF47598">
    <property type="entry name" value="Ribbon-helix-helix"/>
    <property type="match status" value="1"/>
</dbReference>